<comment type="caution">
    <text evidence="12">The sequence shown here is derived from an EMBL/GenBank/DDBJ whole genome shotgun (WGS) entry which is preliminary data.</text>
</comment>
<feature type="domain" description="Histidine kinase" evidence="11">
    <location>
        <begin position="333"/>
        <end position="554"/>
    </location>
</feature>
<feature type="transmembrane region" description="Helical" evidence="10">
    <location>
        <begin position="97"/>
        <end position="118"/>
    </location>
</feature>
<protein>
    <recommendedName>
        <fullName evidence="2">histidine kinase</fullName>
        <ecNumber evidence="2">2.7.13.3</ecNumber>
    </recommendedName>
</protein>
<evidence type="ECO:0000256" key="5">
    <source>
        <dbReference type="ARBA" id="ARBA00022741"/>
    </source>
</evidence>
<evidence type="ECO:0000256" key="8">
    <source>
        <dbReference type="ARBA" id="ARBA00023012"/>
    </source>
</evidence>
<keyword evidence="4" id="KW-0808">Transferase</keyword>
<feature type="transmembrane region" description="Helical" evidence="10">
    <location>
        <begin position="257"/>
        <end position="275"/>
    </location>
</feature>
<comment type="catalytic activity">
    <reaction evidence="1">
        <text>ATP + protein L-histidine = ADP + protein N-phospho-L-histidine.</text>
        <dbReference type="EC" id="2.7.13.3"/>
    </reaction>
</comment>
<feature type="transmembrane region" description="Helical" evidence="10">
    <location>
        <begin position="204"/>
        <end position="222"/>
    </location>
</feature>
<dbReference type="InterPro" id="IPR004358">
    <property type="entry name" value="Sig_transdc_His_kin-like_C"/>
</dbReference>
<keyword evidence="3" id="KW-0597">Phosphoprotein</keyword>
<keyword evidence="6" id="KW-0418">Kinase</keyword>
<dbReference type="EMBL" id="MHRJ01000035">
    <property type="protein sequence ID" value="OHA21940.1"/>
    <property type="molecule type" value="Genomic_DNA"/>
</dbReference>
<dbReference type="GO" id="GO:0005524">
    <property type="term" value="F:ATP binding"/>
    <property type="evidence" value="ECO:0007669"/>
    <property type="project" value="UniProtKB-KW"/>
</dbReference>
<organism evidence="12 13">
    <name type="scientific">Candidatus Taylorbacteria bacterium RIFCSPHIGHO2_02_49_25</name>
    <dbReference type="NCBI Taxonomy" id="1802305"/>
    <lineage>
        <taxon>Bacteria</taxon>
        <taxon>Candidatus Tayloriibacteriota</taxon>
    </lineage>
</organism>
<sequence>MEITIYSVLIWVVAVVIGSFSAAIFWGSKRYSSRAFAISIFFVALWTANMGFNIGARDEVLMYWVLKTSYVWGFIISWCFLYFCISYPEDRKPSRKLVYPIVATLLSLSTLTLLTDGIAGDPISIPGLKHFGWYNGPLWFLFAAVFSGFLFLGLIILLKKVRYANNLLEKRHLKIMFGSLLVGFIPPMLTDIVLPQFGYFALTWLGPMSGIIWVFIVSYAIVKYKQMNVRVVFGQAIIVAMLLLFFANIFTDFGFGVWGRIATFIVFALLGLFLLKNILVNQLQKEELADLNQNLQKRVDAQTKEIKRAYEVEKRARVELQQLNQNKNDFIIITQHHLRTPLAQIRWYTDSIATGLYGIVSDELGTVISHINGASEKLIKTLNNFLNIAQMKIGMKFLTIGPVDVQPIINAILFELSPHINKKHISVTVSGVNANWPLVRADAERIKEALAILIDNAVVYNTGGGNIAIEAEKQRNMFLLHISNTGLSLNSEESARLFKQSFFRTKEAKRVNPTGMGVGLLVVKTIIEAHKGSLALESSEGERTRFVISLPLGG</sequence>
<accession>A0A1G2MDF6</accession>
<dbReference type="EC" id="2.7.13.3" evidence="2"/>
<evidence type="ECO:0000256" key="7">
    <source>
        <dbReference type="ARBA" id="ARBA00022840"/>
    </source>
</evidence>
<dbReference type="SUPFAM" id="SSF55874">
    <property type="entry name" value="ATPase domain of HSP90 chaperone/DNA topoisomerase II/histidine kinase"/>
    <property type="match status" value="1"/>
</dbReference>
<evidence type="ECO:0000259" key="11">
    <source>
        <dbReference type="PROSITE" id="PS50109"/>
    </source>
</evidence>
<proteinExistence type="predicted"/>
<evidence type="ECO:0000256" key="3">
    <source>
        <dbReference type="ARBA" id="ARBA00022553"/>
    </source>
</evidence>
<dbReference type="GO" id="GO:0007234">
    <property type="term" value="P:osmosensory signaling via phosphorelay pathway"/>
    <property type="evidence" value="ECO:0007669"/>
    <property type="project" value="TreeGrafter"/>
</dbReference>
<evidence type="ECO:0000256" key="9">
    <source>
        <dbReference type="SAM" id="Coils"/>
    </source>
</evidence>
<feature type="transmembrane region" description="Helical" evidence="10">
    <location>
        <begin position="61"/>
        <end position="85"/>
    </location>
</feature>
<dbReference type="SMART" id="SM00387">
    <property type="entry name" value="HATPase_c"/>
    <property type="match status" value="1"/>
</dbReference>
<dbReference type="GO" id="GO:0000156">
    <property type="term" value="F:phosphorelay response regulator activity"/>
    <property type="evidence" value="ECO:0007669"/>
    <property type="project" value="TreeGrafter"/>
</dbReference>
<dbReference type="InterPro" id="IPR050351">
    <property type="entry name" value="BphY/WalK/GraS-like"/>
</dbReference>
<dbReference type="PRINTS" id="PR00344">
    <property type="entry name" value="BCTRLSENSOR"/>
</dbReference>
<dbReference type="Proteomes" id="UP000176493">
    <property type="component" value="Unassembled WGS sequence"/>
</dbReference>
<feature type="transmembrane region" description="Helical" evidence="10">
    <location>
        <begin position="138"/>
        <end position="158"/>
    </location>
</feature>
<keyword evidence="7" id="KW-0067">ATP-binding</keyword>
<dbReference type="InterPro" id="IPR036890">
    <property type="entry name" value="HATPase_C_sf"/>
</dbReference>
<keyword evidence="10" id="KW-0812">Transmembrane</keyword>
<feature type="transmembrane region" description="Helical" evidence="10">
    <location>
        <begin position="229"/>
        <end position="251"/>
    </location>
</feature>
<evidence type="ECO:0000313" key="13">
    <source>
        <dbReference type="Proteomes" id="UP000176493"/>
    </source>
</evidence>
<dbReference type="Gene3D" id="3.30.565.10">
    <property type="entry name" value="Histidine kinase-like ATPase, C-terminal domain"/>
    <property type="match status" value="1"/>
</dbReference>
<dbReference type="SUPFAM" id="SSF47384">
    <property type="entry name" value="Homodimeric domain of signal transducing histidine kinase"/>
    <property type="match status" value="1"/>
</dbReference>
<feature type="transmembrane region" description="Helical" evidence="10">
    <location>
        <begin position="6"/>
        <end position="28"/>
    </location>
</feature>
<keyword evidence="10" id="KW-1133">Transmembrane helix</keyword>
<gene>
    <name evidence="12" type="ORF">A2W52_01525</name>
</gene>
<dbReference type="InterPro" id="IPR005467">
    <property type="entry name" value="His_kinase_dom"/>
</dbReference>
<dbReference type="CDD" id="cd00082">
    <property type="entry name" value="HisKA"/>
    <property type="match status" value="1"/>
</dbReference>
<feature type="transmembrane region" description="Helical" evidence="10">
    <location>
        <begin position="179"/>
        <end position="198"/>
    </location>
</feature>
<feature type="transmembrane region" description="Helical" evidence="10">
    <location>
        <begin position="35"/>
        <end position="55"/>
    </location>
</feature>
<evidence type="ECO:0000313" key="12">
    <source>
        <dbReference type="EMBL" id="OHA21940.1"/>
    </source>
</evidence>
<dbReference type="InterPro" id="IPR031621">
    <property type="entry name" value="HisKA_7TM"/>
</dbReference>
<feature type="coiled-coil region" evidence="9">
    <location>
        <begin position="285"/>
        <end position="326"/>
    </location>
</feature>
<keyword evidence="9" id="KW-0175">Coiled coil</keyword>
<keyword evidence="5" id="KW-0547">Nucleotide-binding</keyword>
<evidence type="ECO:0000256" key="10">
    <source>
        <dbReference type="SAM" id="Phobius"/>
    </source>
</evidence>
<dbReference type="InterPro" id="IPR036097">
    <property type="entry name" value="HisK_dim/P_sf"/>
</dbReference>
<dbReference type="Gene3D" id="1.10.287.130">
    <property type="match status" value="1"/>
</dbReference>
<dbReference type="InterPro" id="IPR003661">
    <property type="entry name" value="HisK_dim/P_dom"/>
</dbReference>
<evidence type="ECO:0000256" key="6">
    <source>
        <dbReference type="ARBA" id="ARBA00022777"/>
    </source>
</evidence>
<dbReference type="PANTHER" id="PTHR42878:SF7">
    <property type="entry name" value="SENSOR HISTIDINE KINASE GLRK"/>
    <property type="match status" value="1"/>
</dbReference>
<dbReference type="PANTHER" id="PTHR42878">
    <property type="entry name" value="TWO-COMPONENT HISTIDINE KINASE"/>
    <property type="match status" value="1"/>
</dbReference>
<dbReference type="GO" id="GO:0000155">
    <property type="term" value="F:phosphorelay sensor kinase activity"/>
    <property type="evidence" value="ECO:0007669"/>
    <property type="project" value="InterPro"/>
</dbReference>
<dbReference type="GO" id="GO:0030295">
    <property type="term" value="F:protein kinase activator activity"/>
    <property type="evidence" value="ECO:0007669"/>
    <property type="project" value="TreeGrafter"/>
</dbReference>
<evidence type="ECO:0000256" key="2">
    <source>
        <dbReference type="ARBA" id="ARBA00012438"/>
    </source>
</evidence>
<dbReference type="AlphaFoldDB" id="A0A1G2MDF6"/>
<dbReference type="PROSITE" id="PS50109">
    <property type="entry name" value="HIS_KIN"/>
    <property type="match status" value="1"/>
</dbReference>
<evidence type="ECO:0000256" key="4">
    <source>
        <dbReference type="ARBA" id="ARBA00022679"/>
    </source>
</evidence>
<dbReference type="Pfam" id="PF16927">
    <property type="entry name" value="HisKA_7TM"/>
    <property type="match status" value="1"/>
</dbReference>
<evidence type="ECO:0000256" key="1">
    <source>
        <dbReference type="ARBA" id="ARBA00000085"/>
    </source>
</evidence>
<dbReference type="Pfam" id="PF02518">
    <property type="entry name" value="HATPase_c"/>
    <property type="match status" value="1"/>
</dbReference>
<name>A0A1G2MDF6_9BACT</name>
<reference evidence="12 13" key="1">
    <citation type="journal article" date="2016" name="Nat. Commun.">
        <title>Thousands of microbial genomes shed light on interconnected biogeochemical processes in an aquifer system.</title>
        <authorList>
            <person name="Anantharaman K."/>
            <person name="Brown C.T."/>
            <person name="Hug L.A."/>
            <person name="Sharon I."/>
            <person name="Castelle C.J."/>
            <person name="Probst A.J."/>
            <person name="Thomas B.C."/>
            <person name="Singh A."/>
            <person name="Wilkins M.J."/>
            <person name="Karaoz U."/>
            <person name="Brodie E.L."/>
            <person name="Williams K.H."/>
            <person name="Hubbard S.S."/>
            <person name="Banfield J.F."/>
        </authorList>
    </citation>
    <scope>NUCLEOTIDE SEQUENCE [LARGE SCALE GENOMIC DNA]</scope>
</reference>
<keyword evidence="10" id="KW-0472">Membrane</keyword>
<keyword evidence="8" id="KW-0902">Two-component regulatory system</keyword>
<dbReference type="InterPro" id="IPR003594">
    <property type="entry name" value="HATPase_dom"/>
</dbReference>